<sequence>MKTDEQLNNKASEIIDSLKGFNLAEKYRIIESLFESLKDTIKQKGGKIVVLVEKKKIYWPEA</sequence>
<evidence type="ECO:0000313" key="1">
    <source>
        <dbReference type="EMBL" id="GAG99299.1"/>
    </source>
</evidence>
<reference evidence="1" key="1">
    <citation type="journal article" date="2014" name="Front. Microbiol.">
        <title>High frequency of phylogenetically diverse reductive dehalogenase-homologous genes in deep subseafloor sedimentary metagenomes.</title>
        <authorList>
            <person name="Kawai M."/>
            <person name="Futagami T."/>
            <person name="Toyoda A."/>
            <person name="Takaki Y."/>
            <person name="Nishi S."/>
            <person name="Hori S."/>
            <person name="Arai W."/>
            <person name="Tsubouchi T."/>
            <person name="Morono Y."/>
            <person name="Uchiyama I."/>
            <person name="Ito T."/>
            <person name="Fujiyama A."/>
            <person name="Inagaki F."/>
            <person name="Takami H."/>
        </authorList>
    </citation>
    <scope>NUCLEOTIDE SEQUENCE</scope>
    <source>
        <strain evidence="1">Expedition CK06-06</strain>
    </source>
</reference>
<accession>X1BU66</accession>
<proteinExistence type="predicted"/>
<gene>
    <name evidence="1" type="ORF">S01H4_45455</name>
</gene>
<protein>
    <submittedName>
        <fullName evidence="1">Uncharacterized protein</fullName>
    </submittedName>
</protein>
<dbReference type="EMBL" id="BART01025308">
    <property type="protein sequence ID" value="GAG99299.1"/>
    <property type="molecule type" value="Genomic_DNA"/>
</dbReference>
<name>X1BU66_9ZZZZ</name>
<dbReference type="AlphaFoldDB" id="X1BU66"/>
<organism evidence="1">
    <name type="scientific">marine sediment metagenome</name>
    <dbReference type="NCBI Taxonomy" id="412755"/>
    <lineage>
        <taxon>unclassified sequences</taxon>
        <taxon>metagenomes</taxon>
        <taxon>ecological metagenomes</taxon>
    </lineage>
</organism>
<comment type="caution">
    <text evidence="1">The sequence shown here is derived from an EMBL/GenBank/DDBJ whole genome shotgun (WGS) entry which is preliminary data.</text>
</comment>